<evidence type="ECO:0000313" key="2">
    <source>
        <dbReference type="Proteomes" id="UP001501469"/>
    </source>
</evidence>
<organism evidence="1 2">
    <name type="scientific">Hymenobacter glaciei</name>
    <dbReference type="NCBI Taxonomy" id="877209"/>
    <lineage>
        <taxon>Bacteria</taxon>
        <taxon>Pseudomonadati</taxon>
        <taxon>Bacteroidota</taxon>
        <taxon>Cytophagia</taxon>
        <taxon>Cytophagales</taxon>
        <taxon>Hymenobacteraceae</taxon>
        <taxon>Hymenobacter</taxon>
    </lineage>
</organism>
<evidence type="ECO:0000313" key="1">
    <source>
        <dbReference type="EMBL" id="GAA4042621.1"/>
    </source>
</evidence>
<sequence length="147" mass="16749">MEANGQKSFMKLEVIWKDDHMFELRVTASNGRYSGITEVYDTTESLAAFANSLYGFPQHDGVLVHEAGEIDGYAYFQMKFCPFGNAGYISVQVSLEENIFPPYREIEKVKLKLEIVVERHAIDVYQKALLQLARKQEGAVTLYGRDN</sequence>
<comment type="caution">
    <text evidence="1">The sequence shown here is derived from an EMBL/GenBank/DDBJ whole genome shotgun (WGS) entry which is preliminary data.</text>
</comment>
<name>A0ABP7UG16_9BACT</name>
<accession>A0ABP7UG16</accession>
<proteinExistence type="predicted"/>
<gene>
    <name evidence="1" type="ORF">GCM10022409_30690</name>
</gene>
<reference evidence="2" key="1">
    <citation type="journal article" date="2019" name="Int. J. Syst. Evol. Microbiol.">
        <title>The Global Catalogue of Microorganisms (GCM) 10K type strain sequencing project: providing services to taxonomists for standard genome sequencing and annotation.</title>
        <authorList>
            <consortium name="The Broad Institute Genomics Platform"/>
            <consortium name="The Broad Institute Genome Sequencing Center for Infectious Disease"/>
            <person name="Wu L."/>
            <person name="Ma J."/>
        </authorList>
    </citation>
    <scope>NUCLEOTIDE SEQUENCE [LARGE SCALE GENOMIC DNA]</scope>
    <source>
        <strain evidence="2">JCM 17225</strain>
    </source>
</reference>
<dbReference type="Proteomes" id="UP001501469">
    <property type="component" value="Unassembled WGS sequence"/>
</dbReference>
<keyword evidence="2" id="KW-1185">Reference proteome</keyword>
<protein>
    <submittedName>
        <fullName evidence="1">Uncharacterized protein</fullName>
    </submittedName>
</protein>
<dbReference type="EMBL" id="BAABDK010000025">
    <property type="protein sequence ID" value="GAA4042621.1"/>
    <property type="molecule type" value="Genomic_DNA"/>
</dbReference>
<dbReference type="RefSeq" id="WP_345056238.1">
    <property type="nucleotide sequence ID" value="NZ_BAABDK010000025.1"/>
</dbReference>